<feature type="domain" description="DAGKc" evidence="2">
    <location>
        <begin position="198"/>
        <end position="350"/>
    </location>
</feature>
<dbReference type="PANTHER" id="PTHR12358">
    <property type="entry name" value="SPHINGOSINE KINASE"/>
    <property type="match status" value="1"/>
</dbReference>
<reference evidence="3 4" key="2">
    <citation type="journal article" date="2022" name="Mol. Biol. Evol.">
        <title>Comparative Genomics Reveals Insights into the Divergent Evolution of Astigmatic Mites and Household Pest Adaptations.</title>
        <authorList>
            <person name="Xiong Q."/>
            <person name="Wan A.T."/>
            <person name="Liu X."/>
            <person name="Fung C.S."/>
            <person name="Xiao X."/>
            <person name="Malainual N."/>
            <person name="Hou J."/>
            <person name="Wang L."/>
            <person name="Wang M."/>
            <person name="Yang K.Y."/>
            <person name="Cui Y."/>
            <person name="Leung E.L."/>
            <person name="Nong W."/>
            <person name="Shin S.K."/>
            <person name="Au S.W."/>
            <person name="Jeong K.Y."/>
            <person name="Chew F.T."/>
            <person name="Hui J.H."/>
            <person name="Leung T.F."/>
            <person name="Tungtrongchitr A."/>
            <person name="Zhong N."/>
            <person name="Liu Z."/>
            <person name="Tsui S.K."/>
        </authorList>
    </citation>
    <scope>NUCLEOTIDE SEQUENCE [LARGE SCALE GENOMIC DNA]</scope>
    <source>
        <strain evidence="3">Derp</strain>
    </source>
</reference>
<dbReference type="InterPro" id="IPR050187">
    <property type="entry name" value="Lipid_Phosphate_FormReg"/>
</dbReference>
<sequence>MNNNNNNLNKQYQTKFTVPQEKPKQSPDEIIGDKIIEKILHDNHNNKSVMRKEKLSSSSSPRPASIGLTISSSKNNSAFEPDDDIEQLKNNQSNIKQNRLKNPIHIGALSSSSKTPFSQPKTDNCFVSLYVNNKRCLVMYNREYLAFEPELMSKKLDNQTSTTLGNNNERVTIKLSDMMAVWICSCPIRYRRNSHPFNRPKRLLLFINPFGGNKKGIEIFDNKVKPILDISRINSNVIITEHADQAKDILLNEITDLNEYDGIICIGGDGMFGEVLNGVLIRTQIENQINYENIDAMLKKPTLKLGIIPAGSTDAVVYATCGHKDPIHSIISIVLGRTISIDVGAVHNRDEEQLIRYTASFMGYGFFGDTIQESERIRWMGPKRYDWAGVKKFFKHRLYSGEIKICLEPNDGSPKDYNPCGINCSTCQQAGIKSRATLSADDSPACISIRGRFLAINSAIVSGRCHMSKYGMSPMAHVGNGCADLILVSKCSRFQYLKYLFSVAFHTKSPFEFNFIDSYRVREFEFNPIVEPTHKRKGYMFEKSVDCDFFDTFEDDYGNESNINNDMDVNRVTKKSSKIQRQKQSNNKKRCVLSSSVWNCDGEIVNDPAIHVKIHCQLIELYAPGFDVGRLLANGNIRQ</sequence>
<dbReference type="EMBL" id="NJHN03000017">
    <property type="protein sequence ID" value="KAH9425589.1"/>
    <property type="molecule type" value="Genomic_DNA"/>
</dbReference>
<dbReference type="SUPFAM" id="SSF111331">
    <property type="entry name" value="NAD kinase/diacylglycerol kinase-like"/>
    <property type="match status" value="1"/>
</dbReference>
<proteinExistence type="predicted"/>
<feature type="compositionally biased region" description="Basic and acidic residues" evidence="1">
    <location>
        <begin position="42"/>
        <end position="55"/>
    </location>
</feature>
<dbReference type="Pfam" id="PF19280">
    <property type="entry name" value="CERK_C"/>
    <property type="match status" value="1"/>
</dbReference>
<dbReference type="InterPro" id="IPR045363">
    <property type="entry name" value="CERK_C"/>
</dbReference>
<comment type="caution">
    <text evidence="3">The sequence shown here is derived from an EMBL/GenBank/DDBJ whole genome shotgun (WGS) entry which is preliminary data.</text>
</comment>
<evidence type="ECO:0000256" key="1">
    <source>
        <dbReference type="SAM" id="MobiDB-lite"/>
    </source>
</evidence>
<organism evidence="3 4">
    <name type="scientific">Dermatophagoides pteronyssinus</name>
    <name type="common">European house dust mite</name>
    <dbReference type="NCBI Taxonomy" id="6956"/>
    <lineage>
        <taxon>Eukaryota</taxon>
        <taxon>Metazoa</taxon>
        <taxon>Ecdysozoa</taxon>
        <taxon>Arthropoda</taxon>
        <taxon>Chelicerata</taxon>
        <taxon>Arachnida</taxon>
        <taxon>Acari</taxon>
        <taxon>Acariformes</taxon>
        <taxon>Sarcoptiformes</taxon>
        <taxon>Astigmata</taxon>
        <taxon>Psoroptidia</taxon>
        <taxon>Analgoidea</taxon>
        <taxon>Pyroglyphidae</taxon>
        <taxon>Dermatophagoidinae</taxon>
        <taxon>Dermatophagoides</taxon>
    </lineage>
</organism>
<accession>A0ABQ8JSK1</accession>
<keyword evidence="4" id="KW-1185">Reference proteome</keyword>
<evidence type="ECO:0000313" key="4">
    <source>
        <dbReference type="Proteomes" id="UP000887458"/>
    </source>
</evidence>
<protein>
    <recommendedName>
        <fullName evidence="2">DAGKc domain-containing protein</fullName>
    </recommendedName>
</protein>
<dbReference type="SMART" id="SM00046">
    <property type="entry name" value="DAGKc"/>
    <property type="match status" value="1"/>
</dbReference>
<evidence type="ECO:0000313" key="3">
    <source>
        <dbReference type="EMBL" id="KAH9425589.1"/>
    </source>
</evidence>
<feature type="region of interest" description="Disordered" evidence="1">
    <location>
        <begin position="42"/>
        <end position="82"/>
    </location>
</feature>
<reference evidence="3 4" key="1">
    <citation type="journal article" date="2018" name="J. Allergy Clin. Immunol.">
        <title>High-quality assembly of Dermatophagoides pteronyssinus genome and transcriptome reveals a wide range of novel allergens.</title>
        <authorList>
            <person name="Liu X.Y."/>
            <person name="Yang K.Y."/>
            <person name="Wang M.Q."/>
            <person name="Kwok J.S."/>
            <person name="Zeng X."/>
            <person name="Yang Z."/>
            <person name="Xiao X.J."/>
            <person name="Lau C.P."/>
            <person name="Li Y."/>
            <person name="Huang Z.M."/>
            <person name="Ba J.G."/>
            <person name="Yim A.K."/>
            <person name="Ouyang C.Y."/>
            <person name="Ngai S.M."/>
            <person name="Chan T.F."/>
            <person name="Leung E.L."/>
            <person name="Liu L."/>
            <person name="Liu Z.G."/>
            <person name="Tsui S.K."/>
        </authorList>
    </citation>
    <scope>NUCLEOTIDE SEQUENCE [LARGE SCALE GENOMIC DNA]</scope>
    <source>
        <strain evidence="3">Derp</strain>
    </source>
</reference>
<dbReference type="InterPro" id="IPR017438">
    <property type="entry name" value="ATP-NAD_kinase_N"/>
</dbReference>
<dbReference type="PANTHER" id="PTHR12358:SF111">
    <property type="entry name" value="CERAMIDE KINASE, ISOFORM A"/>
    <property type="match status" value="1"/>
</dbReference>
<dbReference type="InterPro" id="IPR016064">
    <property type="entry name" value="NAD/diacylglycerol_kinase_sf"/>
</dbReference>
<gene>
    <name evidence="3" type="ORF">DERP_004803</name>
</gene>
<feature type="compositionally biased region" description="Polar residues" evidence="1">
    <location>
        <begin position="68"/>
        <end position="78"/>
    </location>
</feature>
<name>A0ABQ8JSK1_DERPT</name>
<dbReference type="PROSITE" id="PS50146">
    <property type="entry name" value="DAGK"/>
    <property type="match status" value="1"/>
</dbReference>
<dbReference type="Gene3D" id="2.60.200.40">
    <property type="match status" value="1"/>
</dbReference>
<dbReference type="Gene3D" id="3.40.50.10330">
    <property type="entry name" value="Probable inorganic polyphosphate/atp-NAD kinase, domain 1"/>
    <property type="match status" value="1"/>
</dbReference>
<evidence type="ECO:0000259" key="2">
    <source>
        <dbReference type="PROSITE" id="PS50146"/>
    </source>
</evidence>
<dbReference type="Pfam" id="PF00781">
    <property type="entry name" value="DAGK_cat"/>
    <property type="match status" value="1"/>
</dbReference>
<dbReference type="InterPro" id="IPR001206">
    <property type="entry name" value="Diacylglycerol_kinase_cat_dom"/>
</dbReference>
<feature type="region of interest" description="Disordered" evidence="1">
    <location>
        <begin position="1"/>
        <end position="27"/>
    </location>
</feature>
<dbReference type="Proteomes" id="UP000887458">
    <property type="component" value="Unassembled WGS sequence"/>
</dbReference>